<reference evidence="2" key="1">
    <citation type="journal article" date="2019" name="Int. J. Syst. Evol. Microbiol.">
        <title>The Global Catalogue of Microorganisms (GCM) 10K type strain sequencing project: providing services to taxonomists for standard genome sequencing and annotation.</title>
        <authorList>
            <consortium name="The Broad Institute Genomics Platform"/>
            <consortium name="The Broad Institute Genome Sequencing Center for Infectious Disease"/>
            <person name="Wu L."/>
            <person name="Ma J."/>
        </authorList>
    </citation>
    <scope>NUCLEOTIDE SEQUENCE [LARGE SCALE GENOMIC DNA]</scope>
    <source>
        <strain evidence="2">CGMCC 1.15928</strain>
    </source>
</reference>
<sequence>MSVVASLITFHALIGQNFDSVHRRIDDARSTLASQVSKLEASVDSVGAQVSQIDKDLLFVREFVSEIDSLEDKLGYGPELIEARLERLPIGGPGSTPVPEFPTYTKELPFDSERSTIEDWKTRMTRLLETRLTTDRRYSFDPEKHDIEVFENVVIPIEADAPRLDLTAVAVFKE</sequence>
<accession>A0ABQ1JPN2</accession>
<dbReference type="EMBL" id="BMKF01000002">
    <property type="protein sequence ID" value="GGB72435.1"/>
    <property type="molecule type" value="Genomic_DNA"/>
</dbReference>
<gene>
    <name evidence="1" type="ORF">GCM10011503_21380</name>
</gene>
<evidence type="ECO:0000313" key="1">
    <source>
        <dbReference type="EMBL" id="GGB72435.1"/>
    </source>
</evidence>
<keyword evidence="2" id="KW-1185">Reference proteome</keyword>
<protein>
    <submittedName>
        <fullName evidence="1">Uncharacterized protein</fullName>
    </submittedName>
</protein>
<comment type="caution">
    <text evidence="1">The sequence shown here is derived from an EMBL/GenBank/DDBJ whole genome shotgun (WGS) entry which is preliminary data.</text>
</comment>
<organism evidence="1 2">
    <name type="scientific">Henriciella pelagia</name>
    <dbReference type="NCBI Taxonomy" id="1977912"/>
    <lineage>
        <taxon>Bacteria</taxon>
        <taxon>Pseudomonadati</taxon>
        <taxon>Pseudomonadota</taxon>
        <taxon>Alphaproteobacteria</taxon>
        <taxon>Hyphomonadales</taxon>
        <taxon>Hyphomonadaceae</taxon>
        <taxon>Henriciella</taxon>
    </lineage>
</organism>
<proteinExistence type="predicted"/>
<evidence type="ECO:0000313" key="2">
    <source>
        <dbReference type="Proteomes" id="UP000628854"/>
    </source>
</evidence>
<name>A0ABQ1JPN2_9PROT</name>
<dbReference type="Proteomes" id="UP000628854">
    <property type="component" value="Unassembled WGS sequence"/>
</dbReference>